<reference evidence="2 3" key="1">
    <citation type="submission" date="2018-04" db="EMBL/GenBank/DDBJ databases">
        <title>Pelagivirga bohaiensis gen. nov., sp. nov., a bacterium isolated from the Bohai Sea.</title>
        <authorList>
            <person name="Ji X."/>
        </authorList>
    </citation>
    <scope>NUCLEOTIDE SEQUENCE [LARGE SCALE GENOMIC DNA]</scope>
    <source>
        <strain evidence="2 3">BH-SD16</strain>
    </source>
</reference>
<dbReference type="AlphaFoldDB" id="A0A2T7G0S7"/>
<evidence type="ECO:0000259" key="1">
    <source>
        <dbReference type="Pfam" id="PF03372"/>
    </source>
</evidence>
<feature type="domain" description="Endonuclease/exonuclease/phosphatase" evidence="1">
    <location>
        <begin position="58"/>
        <end position="243"/>
    </location>
</feature>
<organism evidence="2 3">
    <name type="scientific">Thalassorhabdomicrobium marinisediminis</name>
    <dbReference type="NCBI Taxonomy" id="2170577"/>
    <lineage>
        <taxon>Bacteria</taxon>
        <taxon>Pseudomonadati</taxon>
        <taxon>Pseudomonadota</taxon>
        <taxon>Alphaproteobacteria</taxon>
        <taxon>Rhodobacterales</taxon>
        <taxon>Paracoccaceae</taxon>
        <taxon>Thalassorhabdomicrobium</taxon>
    </lineage>
</organism>
<evidence type="ECO:0000313" key="2">
    <source>
        <dbReference type="EMBL" id="PVA08033.1"/>
    </source>
</evidence>
<dbReference type="SUPFAM" id="SSF56219">
    <property type="entry name" value="DNase I-like"/>
    <property type="match status" value="1"/>
</dbReference>
<dbReference type="Gene3D" id="3.60.10.10">
    <property type="entry name" value="Endonuclease/exonuclease/phosphatase"/>
    <property type="match status" value="1"/>
</dbReference>
<sequence length="253" mass="27063">MVLTGAALVALAVWRWTGARLLAVAVVVVALWHGAGILRTGPLPEGPADLVLYQKNMLYRPADRGPLAEDIRATGADLVTLQEVSPANRPMLDALRDTFPHQLLCGESEVGGVVILSRTPLADERCSERFGVARAVTRIDGQPLQVIALHLPWPWPMAQQELAQEYVADMAPLPDGPTVVGGDFNMVASGRSLAWVEAATGTTRVGPLVRTFSLKGYPLGIDHILATGGTARLSVRPKLGSDHYGLAAEIRFP</sequence>
<accession>A0A2T7G0S7</accession>
<keyword evidence="2" id="KW-0540">Nuclease</keyword>
<gene>
    <name evidence="2" type="ORF">DC363_00595</name>
</gene>
<keyword evidence="2" id="KW-0255">Endonuclease</keyword>
<dbReference type="EMBL" id="QCYG01000001">
    <property type="protein sequence ID" value="PVA08033.1"/>
    <property type="molecule type" value="Genomic_DNA"/>
</dbReference>
<keyword evidence="2" id="KW-0378">Hydrolase</keyword>
<proteinExistence type="predicted"/>
<name>A0A2T7G0S7_9RHOB</name>
<evidence type="ECO:0000313" key="3">
    <source>
        <dbReference type="Proteomes" id="UP000244817"/>
    </source>
</evidence>
<dbReference type="GO" id="GO:0004519">
    <property type="term" value="F:endonuclease activity"/>
    <property type="evidence" value="ECO:0007669"/>
    <property type="project" value="UniProtKB-KW"/>
</dbReference>
<keyword evidence="3" id="KW-1185">Reference proteome</keyword>
<comment type="caution">
    <text evidence="2">The sequence shown here is derived from an EMBL/GenBank/DDBJ whole genome shotgun (WGS) entry which is preliminary data.</text>
</comment>
<dbReference type="InterPro" id="IPR036691">
    <property type="entry name" value="Endo/exonu/phosph_ase_sf"/>
</dbReference>
<dbReference type="InterPro" id="IPR005135">
    <property type="entry name" value="Endo/exonuclease/phosphatase"/>
</dbReference>
<dbReference type="Pfam" id="PF03372">
    <property type="entry name" value="Exo_endo_phos"/>
    <property type="match status" value="1"/>
</dbReference>
<protein>
    <submittedName>
        <fullName evidence="2">Endonuclease</fullName>
    </submittedName>
</protein>
<dbReference type="Proteomes" id="UP000244817">
    <property type="component" value="Unassembled WGS sequence"/>
</dbReference>